<evidence type="ECO:0000256" key="5">
    <source>
        <dbReference type="ARBA" id="ARBA00022692"/>
    </source>
</evidence>
<name>A0A1N6D3Z7_9SPHN</name>
<dbReference type="AlphaFoldDB" id="A0A1N6D3Z7"/>
<dbReference type="InterPro" id="IPR039426">
    <property type="entry name" value="TonB-dep_rcpt-like"/>
</dbReference>
<evidence type="ECO:0000256" key="4">
    <source>
        <dbReference type="ARBA" id="ARBA00022496"/>
    </source>
</evidence>
<evidence type="ECO:0000256" key="12">
    <source>
        <dbReference type="RuleBase" id="RU003357"/>
    </source>
</evidence>
<dbReference type="Pfam" id="PF00593">
    <property type="entry name" value="TonB_dep_Rec_b-barrel"/>
    <property type="match status" value="1"/>
</dbReference>
<dbReference type="PANTHER" id="PTHR32552">
    <property type="entry name" value="FERRICHROME IRON RECEPTOR-RELATED"/>
    <property type="match status" value="1"/>
</dbReference>
<feature type="region of interest" description="Disordered" evidence="13">
    <location>
        <begin position="286"/>
        <end position="306"/>
    </location>
</feature>
<dbReference type="OrthoDB" id="7614057at2"/>
<dbReference type="STRING" id="1123272.SAMN02745824_1502"/>
<evidence type="ECO:0000256" key="10">
    <source>
        <dbReference type="ARBA" id="ARBA00023237"/>
    </source>
</evidence>
<evidence type="ECO:0000256" key="3">
    <source>
        <dbReference type="ARBA" id="ARBA00022452"/>
    </source>
</evidence>
<dbReference type="PANTHER" id="PTHR32552:SF81">
    <property type="entry name" value="TONB-DEPENDENT OUTER MEMBRANE RECEPTOR"/>
    <property type="match status" value="1"/>
</dbReference>
<keyword evidence="14" id="KW-0732">Signal</keyword>
<keyword evidence="2 11" id="KW-0813">Transport</keyword>
<feature type="domain" description="TonB-dependent receptor-like beta-barrel" evidence="15">
    <location>
        <begin position="268"/>
        <end position="721"/>
    </location>
</feature>
<keyword evidence="7" id="KW-0406">Ion transport</keyword>
<dbReference type="RefSeq" id="WP_159437058.1">
    <property type="nucleotide sequence ID" value="NZ_FSQW01000001.1"/>
</dbReference>
<keyword evidence="3 11" id="KW-1134">Transmembrane beta strand</keyword>
<dbReference type="GO" id="GO:0009279">
    <property type="term" value="C:cell outer membrane"/>
    <property type="evidence" value="ECO:0007669"/>
    <property type="project" value="UniProtKB-SubCell"/>
</dbReference>
<keyword evidence="10 11" id="KW-0998">Cell outer membrane</keyword>
<evidence type="ECO:0000259" key="15">
    <source>
        <dbReference type="Pfam" id="PF00593"/>
    </source>
</evidence>
<evidence type="ECO:0000313" key="18">
    <source>
        <dbReference type="Proteomes" id="UP000185192"/>
    </source>
</evidence>
<keyword evidence="5 11" id="KW-0812">Transmembrane</keyword>
<evidence type="ECO:0000256" key="7">
    <source>
        <dbReference type="ARBA" id="ARBA00023065"/>
    </source>
</evidence>
<gene>
    <name evidence="17" type="ORF">SAMN02745824_1502</name>
</gene>
<dbReference type="GO" id="GO:0006826">
    <property type="term" value="P:iron ion transport"/>
    <property type="evidence" value="ECO:0007669"/>
    <property type="project" value="UniProtKB-KW"/>
</dbReference>
<evidence type="ECO:0000256" key="8">
    <source>
        <dbReference type="ARBA" id="ARBA00023077"/>
    </source>
</evidence>
<dbReference type="InterPro" id="IPR012910">
    <property type="entry name" value="Plug_dom"/>
</dbReference>
<evidence type="ECO:0000256" key="2">
    <source>
        <dbReference type="ARBA" id="ARBA00022448"/>
    </source>
</evidence>
<dbReference type="EMBL" id="FSQW01000001">
    <property type="protein sequence ID" value="SIN65384.1"/>
    <property type="molecule type" value="Genomic_DNA"/>
</dbReference>
<dbReference type="InterPro" id="IPR000531">
    <property type="entry name" value="Beta-barrel_TonB"/>
</dbReference>
<feature type="chain" id="PRO_5012839527" evidence="14">
    <location>
        <begin position="30"/>
        <end position="756"/>
    </location>
</feature>
<keyword evidence="6" id="KW-0408">Iron</keyword>
<feature type="domain" description="TonB-dependent receptor plug" evidence="16">
    <location>
        <begin position="52"/>
        <end position="157"/>
    </location>
</feature>
<dbReference type="Proteomes" id="UP000185192">
    <property type="component" value="Unassembled WGS sequence"/>
</dbReference>
<evidence type="ECO:0000256" key="1">
    <source>
        <dbReference type="ARBA" id="ARBA00004571"/>
    </source>
</evidence>
<dbReference type="Pfam" id="PF07715">
    <property type="entry name" value="Plug"/>
    <property type="match status" value="1"/>
</dbReference>
<evidence type="ECO:0000256" key="14">
    <source>
        <dbReference type="SAM" id="SignalP"/>
    </source>
</evidence>
<organism evidence="17 18">
    <name type="scientific">Parasphingorhabdus marina DSM 22363</name>
    <dbReference type="NCBI Taxonomy" id="1123272"/>
    <lineage>
        <taxon>Bacteria</taxon>
        <taxon>Pseudomonadati</taxon>
        <taxon>Pseudomonadota</taxon>
        <taxon>Alphaproteobacteria</taxon>
        <taxon>Sphingomonadales</taxon>
        <taxon>Sphingomonadaceae</taxon>
        <taxon>Parasphingorhabdus</taxon>
    </lineage>
</organism>
<keyword evidence="4" id="KW-0410">Iron transport</keyword>
<evidence type="ECO:0000256" key="11">
    <source>
        <dbReference type="PROSITE-ProRule" id="PRU01360"/>
    </source>
</evidence>
<reference evidence="18" key="1">
    <citation type="submission" date="2016-11" db="EMBL/GenBank/DDBJ databases">
        <authorList>
            <person name="Varghese N."/>
            <person name="Submissions S."/>
        </authorList>
    </citation>
    <scope>NUCLEOTIDE SEQUENCE [LARGE SCALE GENOMIC DNA]</scope>
    <source>
        <strain evidence="18">DSM 22363</strain>
    </source>
</reference>
<evidence type="ECO:0000256" key="9">
    <source>
        <dbReference type="ARBA" id="ARBA00023136"/>
    </source>
</evidence>
<keyword evidence="18" id="KW-1185">Reference proteome</keyword>
<evidence type="ECO:0000259" key="16">
    <source>
        <dbReference type="Pfam" id="PF07715"/>
    </source>
</evidence>
<evidence type="ECO:0000256" key="13">
    <source>
        <dbReference type="SAM" id="MobiDB-lite"/>
    </source>
</evidence>
<dbReference type="InterPro" id="IPR036942">
    <property type="entry name" value="Beta-barrel_TonB_sf"/>
</dbReference>
<proteinExistence type="inferred from homology"/>
<accession>A0A1N6D3Z7</accession>
<evidence type="ECO:0000256" key="6">
    <source>
        <dbReference type="ARBA" id="ARBA00023004"/>
    </source>
</evidence>
<dbReference type="Gene3D" id="2.40.170.20">
    <property type="entry name" value="TonB-dependent receptor, beta-barrel domain"/>
    <property type="match status" value="1"/>
</dbReference>
<dbReference type="SUPFAM" id="SSF56935">
    <property type="entry name" value="Porins"/>
    <property type="match status" value="1"/>
</dbReference>
<dbReference type="PROSITE" id="PS52016">
    <property type="entry name" value="TONB_DEPENDENT_REC_3"/>
    <property type="match status" value="1"/>
</dbReference>
<evidence type="ECO:0000313" key="17">
    <source>
        <dbReference type="EMBL" id="SIN65384.1"/>
    </source>
</evidence>
<keyword evidence="8 12" id="KW-0798">TonB box</keyword>
<protein>
    <submittedName>
        <fullName evidence="17">Iron complex outermembrane recepter protein</fullName>
    </submittedName>
</protein>
<keyword evidence="9 11" id="KW-0472">Membrane</keyword>
<comment type="subcellular location">
    <subcellularLocation>
        <location evidence="1 11">Cell outer membrane</location>
        <topology evidence="1 11">Multi-pass membrane protein</topology>
    </subcellularLocation>
</comment>
<comment type="similarity">
    <text evidence="11 12">Belongs to the TonB-dependent receptor family.</text>
</comment>
<sequence length="756" mass="81535">MMTGNFSKRVLMATTGLALATGFSGVAQAQTEESAEDGNVIIVTAQKREENVQEVPISITAIGGDELVSKGISDVTKLDAAVPGLSISKSGSDARPSVRGVRTVEVDLFNDPTIGFFVDGVYKARTSQALAAFVDLERVEVLRGPQGTLYGRNTYGGSIGAISKKPQFDFGAEGNVTYGNFNDLRLEGIVNVPVGDNTAFRVVGVYQESDGYVNVLPSRDPAANTAQDFNDNDQIYVRGSFRHDFDVGEIIVRVSHWDQEGFGAGGFGYTTVGTLQDAAGNLDVGGTLNRTNPRTRSFPGPSDVDPYNVYRNTDLDRDIEETTANMEVNLELGGVILRSISAWSDFQAVRIGDEDFSDSAQGSILTLDTDSETISQEFQLVSDHGGPFTWVVGGYYFSENGSEDFIFLNEVSGGAFTFLQEVDTDSYAVFAQGDYAFGEQFKITVGGRYTVDDKRFRFRTPTSQATPDSDSSDSFDKFTWKVGAEFTPTPDNLIYASVSTGFRSGGANNQFAPTPNYGPQTITAYEIGSKNTFANGQGVANISFFYNDMNDILSNTFVQVGPSLVVARSNGGSSRAYGAELELAYDFDNGFKVDANFSYLNAKFQTFTASAPSGYGLFTGFDVVPGTTNLLDLSGNEVPISPTFTGSIGASYEFDLGGSGTLTPAVQFFFSDSYFVNEFNYDAGIQGRDVGKQGSYTKTDASLTWMDASERFMLQAFVRNLEDEAVLNAGVIGGQGAIFQNYAPPRTYGVRAGFKF</sequence>
<feature type="signal peptide" evidence="14">
    <location>
        <begin position="1"/>
        <end position="29"/>
    </location>
</feature>